<keyword evidence="5 6" id="KW-0807">Transducer</keyword>
<dbReference type="GO" id="GO:0007165">
    <property type="term" value="P:signal transduction"/>
    <property type="evidence" value="ECO:0007669"/>
    <property type="project" value="UniProtKB-KW"/>
</dbReference>
<dbReference type="Pfam" id="PF04060">
    <property type="entry name" value="FeS"/>
    <property type="match status" value="1"/>
</dbReference>
<keyword evidence="2" id="KW-0479">Metal-binding</keyword>
<feature type="coiled-coil region" evidence="7">
    <location>
        <begin position="426"/>
        <end position="456"/>
    </location>
</feature>
<dbReference type="SUPFAM" id="SSF58104">
    <property type="entry name" value="Methyl-accepting chemotaxis protein (MCP) signaling domain"/>
    <property type="match status" value="1"/>
</dbReference>
<dbReference type="Gene3D" id="3.30.70.20">
    <property type="match status" value="1"/>
</dbReference>
<dbReference type="PANTHER" id="PTHR32089:SF112">
    <property type="entry name" value="LYSOZYME-LIKE PROTEIN-RELATED"/>
    <property type="match status" value="1"/>
</dbReference>
<dbReference type="AlphaFoldDB" id="A0A162L176"/>
<dbReference type="Gene3D" id="1.10.287.950">
    <property type="entry name" value="Methyl-accepting chemotaxis protein"/>
    <property type="match status" value="1"/>
</dbReference>
<evidence type="ECO:0000259" key="10">
    <source>
        <dbReference type="PROSITE" id="PS51656"/>
    </source>
</evidence>
<evidence type="ECO:0000256" key="2">
    <source>
        <dbReference type="ARBA" id="ARBA00022723"/>
    </source>
</evidence>
<dbReference type="InterPro" id="IPR017900">
    <property type="entry name" value="4Fe4S_Fe_S_CS"/>
</dbReference>
<sequence>MNKSPITVLKEKCTGCNKCIRTCPILGANVTITENGVSKVYIDEERCIGCGECVKVCEHGARDFKDSTENFFKDLKKGKKVTVIAAPSIIVNIKNYKKFFGYLKSLGVSIIYDVSFGADITTWAYLKAMKENNISSLISQPCPIVVNYIEKYKPELIEYLAPIHSPMMCTAVYLKKYKRICEDIAFLSPCIGKLIEINDKNTDGYVKYNVTYKKILDYLRDNNVNLNNYDEVEFDNVPASLGVVYSLPGGLKANVKARTEELHVLQVEGHKEAIEYLNKYSDRVKANKLLPSLLDILNCKNGCNIGTASLNNLTEYDIQYRFHNMKMEKLKEKTGLLKKKIKSIDEYFDKNLNLNDFVRKYTAQKVKKIIEPTQKDYDNIFNEMMKTTTLGKEFNCSACGYTTCKEMVKMIFNGINSKENCIYYVKKKINMEYSELEEKNKEVKESINKITVLAEERQRKSDEIIKFANTLLAAINEVSKGNEESASAIQDIVEELKSIMDISSKLKENIHQINEKLGKFTDSSDSIVAISEQTNLLSLNAAIEAARANEHGKGFAVVADEVKKLAEQSKTTAQSTKNEENAMMQSILKVIEVSDLLQSKMDNINNDILTISETIQEISAKSQEIVSSSEKLINSESH</sequence>
<feature type="domain" description="4Fe-4S ferredoxin-type" evidence="9">
    <location>
        <begin position="38"/>
        <end position="67"/>
    </location>
</feature>
<dbReference type="PROSITE" id="PS00198">
    <property type="entry name" value="4FE4S_FER_1"/>
    <property type="match status" value="1"/>
</dbReference>
<dbReference type="PROSITE" id="PS51656">
    <property type="entry name" value="4FE4S"/>
    <property type="match status" value="1"/>
</dbReference>
<dbReference type="OrthoDB" id="9798098at2"/>
<dbReference type="PROSITE" id="PS50111">
    <property type="entry name" value="CHEMOTAXIS_TRANSDUC_2"/>
    <property type="match status" value="1"/>
</dbReference>
<dbReference type="Gene3D" id="1.10.15.40">
    <property type="entry name" value="Electron transport complex subunit B, putative Fe-S cluster"/>
    <property type="match status" value="1"/>
</dbReference>
<evidence type="ECO:0000256" key="5">
    <source>
        <dbReference type="ARBA" id="ARBA00023224"/>
    </source>
</evidence>
<dbReference type="Proteomes" id="UP000077407">
    <property type="component" value="Unassembled WGS sequence"/>
</dbReference>
<evidence type="ECO:0000313" key="11">
    <source>
        <dbReference type="EMBL" id="OAA82918.1"/>
    </source>
</evidence>
<keyword evidence="4" id="KW-0411">Iron-sulfur</keyword>
<dbReference type="GO" id="GO:0051539">
    <property type="term" value="F:4 iron, 4 sulfur cluster binding"/>
    <property type="evidence" value="ECO:0007669"/>
    <property type="project" value="UniProtKB-KW"/>
</dbReference>
<dbReference type="GO" id="GO:0046872">
    <property type="term" value="F:metal ion binding"/>
    <property type="evidence" value="ECO:0007669"/>
    <property type="project" value="UniProtKB-KW"/>
</dbReference>
<keyword evidence="1" id="KW-0004">4Fe-4S</keyword>
<dbReference type="GO" id="GO:0016020">
    <property type="term" value="C:membrane"/>
    <property type="evidence" value="ECO:0007669"/>
    <property type="project" value="InterPro"/>
</dbReference>
<evidence type="ECO:0000313" key="12">
    <source>
        <dbReference type="Proteomes" id="UP000077407"/>
    </source>
</evidence>
<dbReference type="Pfam" id="PF02906">
    <property type="entry name" value="Fe_hyd_lg_C"/>
    <property type="match status" value="1"/>
</dbReference>
<reference evidence="11 12" key="1">
    <citation type="journal article" date="2015" name="Biotechnol. Bioeng.">
        <title>Genome sequence and phenotypic characterization of Caulobacter segnis.</title>
        <authorList>
            <person name="Patel S."/>
            <person name="Fletcher B."/>
            <person name="Scott D.C."/>
            <person name="Ely B."/>
        </authorList>
    </citation>
    <scope>NUCLEOTIDE SEQUENCE [LARGE SCALE GENOMIC DNA]</scope>
    <source>
        <strain evidence="11 12">ERI-2</strain>
    </source>
</reference>
<comment type="caution">
    <text evidence="11">The sequence shown here is derived from an EMBL/GenBank/DDBJ whole genome shotgun (WGS) entry which is preliminary data.</text>
</comment>
<accession>A0A162L176</accession>
<evidence type="ECO:0000256" key="6">
    <source>
        <dbReference type="PROSITE-ProRule" id="PRU00284"/>
    </source>
</evidence>
<evidence type="ECO:0000259" key="8">
    <source>
        <dbReference type="PROSITE" id="PS50111"/>
    </source>
</evidence>
<dbReference type="PATRIC" id="fig|1538.10.peg.4060"/>
<dbReference type="InterPro" id="IPR009016">
    <property type="entry name" value="Fe_hydrogenase"/>
</dbReference>
<name>A0A162L176_9CLOT</name>
<proteinExistence type="predicted"/>
<dbReference type="EMBL" id="LITT01000064">
    <property type="protein sequence ID" value="OAA82918.1"/>
    <property type="molecule type" value="Genomic_DNA"/>
</dbReference>
<dbReference type="InterPro" id="IPR017896">
    <property type="entry name" value="4Fe4S_Fe-S-bd"/>
</dbReference>
<evidence type="ECO:0000259" key="9">
    <source>
        <dbReference type="PROSITE" id="PS51379"/>
    </source>
</evidence>
<dbReference type="PROSITE" id="PS51379">
    <property type="entry name" value="4FE4S_FER_2"/>
    <property type="match status" value="2"/>
</dbReference>
<dbReference type="PANTHER" id="PTHR32089">
    <property type="entry name" value="METHYL-ACCEPTING CHEMOTAXIS PROTEIN MCPB"/>
    <property type="match status" value="1"/>
</dbReference>
<dbReference type="SMART" id="SM00283">
    <property type="entry name" value="MA"/>
    <property type="match status" value="1"/>
</dbReference>
<organism evidence="11 12">
    <name type="scientific">Clostridium ljungdahlii</name>
    <dbReference type="NCBI Taxonomy" id="1538"/>
    <lineage>
        <taxon>Bacteria</taxon>
        <taxon>Bacillati</taxon>
        <taxon>Bacillota</taxon>
        <taxon>Clostridia</taxon>
        <taxon>Eubacteriales</taxon>
        <taxon>Clostridiaceae</taxon>
        <taxon>Clostridium</taxon>
    </lineage>
</organism>
<keyword evidence="7" id="KW-0175">Coiled coil</keyword>
<dbReference type="SUPFAM" id="SSF53920">
    <property type="entry name" value="Fe-only hydrogenase"/>
    <property type="match status" value="1"/>
</dbReference>
<dbReference type="SUPFAM" id="SSF54862">
    <property type="entry name" value="4Fe-4S ferredoxins"/>
    <property type="match status" value="1"/>
</dbReference>
<evidence type="ECO:0000256" key="7">
    <source>
        <dbReference type="SAM" id="Coils"/>
    </source>
</evidence>
<dbReference type="InterPro" id="IPR004089">
    <property type="entry name" value="MCPsignal_dom"/>
</dbReference>
<dbReference type="InterPro" id="IPR007202">
    <property type="entry name" value="4Fe-4S_dom"/>
</dbReference>
<evidence type="ECO:0000256" key="3">
    <source>
        <dbReference type="ARBA" id="ARBA00023004"/>
    </source>
</evidence>
<dbReference type="Pfam" id="PF12838">
    <property type="entry name" value="Fer4_7"/>
    <property type="match status" value="1"/>
</dbReference>
<evidence type="ECO:0000256" key="4">
    <source>
        <dbReference type="ARBA" id="ARBA00023014"/>
    </source>
</evidence>
<feature type="domain" description="Methyl-accepting transducer" evidence="8">
    <location>
        <begin position="432"/>
        <end position="638"/>
    </location>
</feature>
<gene>
    <name evidence="11" type="primary">yfmS_11</name>
    <name evidence="11" type="ORF">WY13_03986</name>
</gene>
<dbReference type="Gene3D" id="3.40.950.10">
    <property type="entry name" value="Fe-only Hydrogenase (Larger Subunit), Chain L, domain 3"/>
    <property type="match status" value="1"/>
</dbReference>
<dbReference type="Pfam" id="PF00015">
    <property type="entry name" value="MCPsignal"/>
    <property type="match status" value="1"/>
</dbReference>
<feature type="domain" description="4Fe-4S ferredoxin-type" evidence="9">
    <location>
        <begin position="4"/>
        <end position="35"/>
    </location>
</feature>
<evidence type="ECO:0000256" key="1">
    <source>
        <dbReference type="ARBA" id="ARBA00022485"/>
    </source>
</evidence>
<protein>
    <submittedName>
        <fullName evidence="11">Putative sensory transducer protein YfmS</fullName>
    </submittedName>
</protein>
<keyword evidence="3" id="KW-0408">Iron</keyword>
<dbReference type="RefSeq" id="WP_063557203.1">
    <property type="nucleotide sequence ID" value="NZ_LITT01000064.1"/>
</dbReference>
<feature type="domain" description="4Fe-4S" evidence="10">
    <location>
        <begin position="376"/>
        <end position="438"/>
    </location>
</feature>
<dbReference type="InterPro" id="IPR004108">
    <property type="entry name" value="Fe_hydrogenase_lsu_C"/>
</dbReference>